<dbReference type="EMBL" id="CADIKK010000038">
    <property type="protein sequence ID" value="CAB3804244.1"/>
    <property type="molecule type" value="Genomic_DNA"/>
</dbReference>
<dbReference type="RefSeq" id="WP_175152963.1">
    <property type="nucleotide sequence ID" value="NZ_CADIKK010000038.1"/>
</dbReference>
<organism evidence="2 3">
    <name type="scientific">Paraburkholderia ultramafica</name>
    <dbReference type="NCBI Taxonomy" id="1544867"/>
    <lineage>
        <taxon>Bacteria</taxon>
        <taxon>Pseudomonadati</taxon>
        <taxon>Pseudomonadota</taxon>
        <taxon>Betaproteobacteria</taxon>
        <taxon>Burkholderiales</taxon>
        <taxon>Burkholderiaceae</taxon>
        <taxon>Paraburkholderia</taxon>
    </lineage>
</organism>
<accession>A0A6S7BVF8</accession>
<protein>
    <submittedName>
        <fullName evidence="2">Uncharacterized protein</fullName>
    </submittedName>
</protein>
<keyword evidence="3" id="KW-1185">Reference proteome</keyword>
<name>A0A6S7BVF8_9BURK</name>
<reference evidence="2 3" key="1">
    <citation type="submission" date="2020-04" db="EMBL/GenBank/DDBJ databases">
        <authorList>
            <person name="De Canck E."/>
        </authorList>
    </citation>
    <scope>NUCLEOTIDE SEQUENCE [LARGE SCALE GENOMIC DNA]</scope>
    <source>
        <strain evidence="2 3">LMG 28614</strain>
    </source>
</reference>
<dbReference type="AlphaFoldDB" id="A0A6S7BVF8"/>
<feature type="region of interest" description="Disordered" evidence="1">
    <location>
        <begin position="1"/>
        <end position="20"/>
    </location>
</feature>
<gene>
    <name evidence="2" type="ORF">LMG28614_05988</name>
</gene>
<evidence type="ECO:0000256" key="1">
    <source>
        <dbReference type="SAM" id="MobiDB-lite"/>
    </source>
</evidence>
<sequence length="74" mass="8619">MAKHAYVEHRPLSSNKGTETTHHVVIVDGKEVKSTKTQKEAADWAFSMDFTVHVARERHLQDRDQPAHWRSYPH</sequence>
<proteinExistence type="predicted"/>
<dbReference type="Proteomes" id="UP000494365">
    <property type="component" value="Unassembled WGS sequence"/>
</dbReference>
<evidence type="ECO:0000313" key="3">
    <source>
        <dbReference type="Proteomes" id="UP000494365"/>
    </source>
</evidence>
<feature type="compositionally biased region" description="Basic and acidic residues" evidence="1">
    <location>
        <begin position="1"/>
        <end position="11"/>
    </location>
</feature>
<evidence type="ECO:0000313" key="2">
    <source>
        <dbReference type="EMBL" id="CAB3804244.1"/>
    </source>
</evidence>